<accession>A0A9P0VZJ7</accession>
<evidence type="ECO:0000256" key="4">
    <source>
        <dbReference type="ARBA" id="ARBA00011025"/>
    </source>
</evidence>
<dbReference type="PANTHER" id="PTHR12710:SF0">
    <property type="entry name" value="NUCLEAR PROTEIN LOCALIZATION PROTEIN 4 HOMOLOG"/>
    <property type="match status" value="1"/>
</dbReference>
<evidence type="ECO:0000259" key="10">
    <source>
        <dbReference type="PROSITE" id="PS50249"/>
    </source>
</evidence>
<dbReference type="InterPro" id="IPR037518">
    <property type="entry name" value="MPN"/>
</dbReference>
<dbReference type="AlphaFoldDB" id="A0A9P0VZJ7"/>
<dbReference type="InterPro" id="IPR007716">
    <property type="entry name" value="NPL4_Zn-bd_put"/>
</dbReference>
<dbReference type="EMBL" id="CAKXYY010000021">
    <property type="protein sequence ID" value="CAH2355072.1"/>
    <property type="molecule type" value="Genomic_DNA"/>
</dbReference>
<evidence type="ECO:0000256" key="8">
    <source>
        <dbReference type="ARBA" id="ARBA00022927"/>
    </source>
</evidence>
<dbReference type="OrthoDB" id="10251089at2759"/>
<dbReference type="InterPro" id="IPR016563">
    <property type="entry name" value="Npl4"/>
</dbReference>
<dbReference type="GO" id="GO:0031625">
    <property type="term" value="F:ubiquitin protein ligase binding"/>
    <property type="evidence" value="ECO:0007669"/>
    <property type="project" value="TreeGrafter"/>
</dbReference>
<dbReference type="GO" id="GO:0031965">
    <property type="term" value="C:nuclear membrane"/>
    <property type="evidence" value="ECO:0007669"/>
    <property type="project" value="UniProtKB-SubCell"/>
</dbReference>
<proteinExistence type="inferred from homology"/>
<evidence type="ECO:0000256" key="5">
    <source>
        <dbReference type="ARBA" id="ARBA00019709"/>
    </source>
</evidence>
<dbReference type="GO" id="GO:0043130">
    <property type="term" value="F:ubiquitin binding"/>
    <property type="evidence" value="ECO:0007669"/>
    <property type="project" value="TreeGrafter"/>
</dbReference>
<keyword evidence="12" id="KW-1185">Reference proteome</keyword>
<evidence type="ECO:0000256" key="7">
    <source>
        <dbReference type="ARBA" id="ARBA00022824"/>
    </source>
</evidence>
<evidence type="ECO:0000256" key="3">
    <source>
        <dbReference type="ARBA" id="ARBA00004556"/>
    </source>
</evidence>
<keyword evidence="8" id="KW-0813">Transport</keyword>
<organism evidence="11 12">
    <name type="scientific">[Candida] railenensis</name>
    <dbReference type="NCBI Taxonomy" id="45579"/>
    <lineage>
        <taxon>Eukaryota</taxon>
        <taxon>Fungi</taxon>
        <taxon>Dikarya</taxon>
        <taxon>Ascomycota</taxon>
        <taxon>Saccharomycotina</taxon>
        <taxon>Pichiomycetes</taxon>
        <taxon>Debaryomycetaceae</taxon>
        <taxon>Kurtzmaniella</taxon>
    </lineage>
</organism>
<evidence type="ECO:0000256" key="9">
    <source>
        <dbReference type="ARBA" id="ARBA00023010"/>
    </source>
</evidence>
<dbReference type="PIRSF" id="PIRSF010052">
    <property type="entry name" value="Polyub_prc_Npl4"/>
    <property type="match status" value="1"/>
</dbReference>
<keyword evidence="6" id="KW-0509">mRNA transport</keyword>
<dbReference type="GO" id="GO:0051028">
    <property type="term" value="P:mRNA transport"/>
    <property type="evidence" value="ECO:0007669"/>
    <property type="project" value="UniProtKB-KW"/>
</dbReference>
<dbReference type="Gene3D" id="3.10.20.90">
    <property type="entry name" value="Phosphatidylinositol 3-kinase Catalytic Subunit, Chain A, domain 1"/>
    <property type="match status" value="1"/>
</dbReference>
<gene>
    <name evidence="11" type="ORF">CLIB1423_21S01178</name>
</gene>
<sequence>MFRLNIESTDSFATLVDQLMPKISATDTDSIKITDKANGEGAQYISKLTDKTISDLGLKNGDMLYLNYEKQQPMEGVTRATGGSSEAPDSSQVIVSGTASGSVAIKGAPPVLPVKTARSQLPIDDLLDKEKGLVSRPRSYMCRHGDKGMCEYCSPLPPWDKNYQKEKGYKHLSFHAYVKEIDEQKNNKYNSTSYMAPLEEPNYYSKMLPTGVRQGPAVITLQQQKFRMVDNVEFSDSSIMNKFIDVWRNTGVQRFGYLYGRYEQYDVVPLGIKAVVEAIYEPPQADEVDGITLLPWEDEQLVDEIASRLGLVRVGVIFTDLTDSGMKNGTVLCKRHKDTYFLSCIEIMMAARNQIKNPNVTKHSSTDSLYSSKFVTCVISGGLKGEIEPRSYQVSVDAEALVRADIITSTTQPSMLYVNESEAGGRLIPDIYFSKINEYGLEVKTNAKPTFPVEFLLVSLSDSFPKEPNPKFKLNFNIENRYFMGDLQDLKSAYKFLNGTDDTSKLIDFHFIIFLLKMDILGKEEKEMFLKFAQDGEYEDYLRLVESPGWMTLVTILEQSS</sequence>
<evidence type="ECO:0000256" key="2">
    <source>
        <dbReference type="ARBA" id="ARBA00004397"/>
    </source>
</evidence>
<evidence type="ECO:0000313" key="11">
    <source>
        <dbReference type="EMBL" id="CAH2355072.1"/>
    </source>
</evidence>
<dbReference type="GO" id="GO:0005789">
    <property type="term" value="C:endoplasmic reticulum membrane"/>
    <property type="evidence" value="ECO:0007669"/>
    <property type="project" value="UniProtKB-SubCell"/>
</dbReference>
<reference evidence="11" key="1">
    <citation type="submission" date="2022-03" db="EMBL/GenBank/DDBJ databases">
        <authorList>
            <person name="Legras J.-L."/>
            <person name="Devillers H."/>
            <person name="Grondin C."/>
        </authorList>
    </citation>
    <scope>NUCLEOTIDE SEQUENCE</scope>
    <source>
        <strain evidence="11">CLIB 1423</strain>
    </source>
</reference>
<feature type="domain" description="MPN" evidence="10">
    <location>
        <begin position="232"/>
        <end position="369"/>
    </location>
</feature>
<comment type="similarity">
    <text evidence="4">Belongs to the NPL4 family.</text>
</comment>
<name>A0A9P0VZJ7_9ASCO</name>
<evidence type="ECO:0000256" key="6">
    <source>
        <dbReference type="ARBA" id="ARBA00022816"/>
    </source>
</evidence>
<dbReference type="PANTHER" id="PTHR12710">
    <property type="entry name" value="NUCLEAR PROTEIN LOCALIZATION 4"/>
    <property type="match status" value="1"/>
</dbReference>
<dbReference type="PROSITE" id="PS50249">
    <property type="entry name" value="MPN"/>
    <property type="match status" value="1"/>
</dbReference>
<evidence type="ECO:0000313" key="12">
    <source>
        <dbReference type="Proteomes" id="UP000837801"/>
    </source>
</evidence>
<protein>
    <recommendedName>
        <fullName evidence="5">Nuclear protein localization protein 4</fullName>
    </recommendedName>
</protein>
<dbReference type="Pfam" id="PF05021">
    <property type="entry name" value="NPL4"/>
    <property type="match status" value="1"/>
</dbReference>
<comment type="caution">
    <text evidence="11">The sequence shown here is derived from an EMBL/GenBank/DDBJ whole genome shotgun (WGS) entry which is preliminary data.</text>
</comment>
<keyword evidence="7" id="KW-0256">Endoplasmic reticulum</keyword>
<dbReference type="CDD" id="cd08061">
    <property type="entry name" value="MPN_NPL4"/>
    <property type="match status" value="1"/>
</dbReference>
<evidence type="ECO:0000256" key="1">
    <source>
        <dbReference type="ARBA" id="ARBA00004335"/>
    </source>
</evidence>
<keyword evidence="8" id="KW-0653">Protein transport</keyword>
<keyword evidence="9" id="KW-0811">Translocation</keyword>
<comment type="subcellular location">
    <subcellularLocation>
        <location evidence="3">Cytoplasm</location>
        <location evidence="3">Perinuclear region</location>
    </subcellularLocation>
    <subcellularLocation>
        <location evidence="2">Endoplasmic reticulum membrane</location>
        <topology evidence="2">Peripheral membrane protein</topology>
        <orientation evidence="2">Cytoplasmic side</orientation>
    </subcellularLocation>
    <subcellularLocation>
        <location evidence="1">Nucleus membrane</location>
        <topology evidence="1">Peripheral membrane protein</topology>
        <orientation evidence="1">Cytoplasmic side</orientation>
    </subcellularLocation>
</comment>
<dbReference type="GO" id="GO:0015031">
    <property type="term" value="P:protein transport"/>
    <property type="evidence" value="ECO:0007669"/>
    <property type="project" value="UniProtKB-KW"/>
</dbReference>
<dbReference type="Proteomes" id="UP000837801">
    <property type="component" value="Unassembled WGS sequence"/>
</dbReference>
<dbReference type="InterPro" id="IPR007717">
    <property type="entry name" value="NPL4_C"/>
</dbReference>
<dbReference type="GO" id="GO:0006511">
    <property type="term" value="P:ubiquitin-dependent protein catabolic process"/>
    <property type="evidence" value="ECO:0007669"/>
    <property type="project" value="InterPro"/>
</dbReference>
<dbReference type="Pfam" id="PF05020">
    <property type="entry name" value="zf-NPL4"/>
    <property type="match status" value="1"/>
</dbReference>
<dbReference type="GO" id="GO:0048471">
    <property type="term" value="C:perinuclear region of cytoplasm"/>
    <property type="evidence" value="ECO:0007669"/>
    <property type="project" value="UniProtKB-SubCell"/>
</dbReference>